<dbReference type="Proteomes" id="UP000012101">
    <property type="component" value="Unassembled WGS sequence"/>
</dbReference>
<comment type="caution">
    <text evidence="1">The sequence shown here is derived from an EMBL/GenBank/DDBJ whole genome shotgun (WGS) entry which is preliminary data.</text>
</comment>
<evidence type="ECO:0000313" key="1">
    <source>
        <dbReference type="EMBL" id="EMM71700.1"/>
    </source>
</evidence>
<reference evidence="1 2" key="1">
    <citation type="submission" date="2013-01" db="EMBL/GenBank/DDBJ databases">
        <authorList>
            <person name="Harkins D.M."/>
            <person name="Durkin A.S."/>
            <person name="Brinkac L.M."/>
            <person name="Haft D.H."/>
            <person name="Selengut J.D."/>
            <person name="Sanka R."/>
            <person name="DePew J."/>
            <person name="Purushe J."/>
            <person name="Hospenthal D.R."/>
            <person name="Murray C.K."/>
            <person name="Pimentel G."/>
            <person name="Wasfy M."/>
            <person name="Vinetz J.M."/>
            <person name="Sutton G.G."/>
            <person name="Nierman W.C."/>
            <person name="Fouts D.E."/>
        </authorList>
    </citation>
    <scope>NUCLEOTIDE SEQUENCE [LARGE SCALE GENOMIC DNA]</scope>
    <source>
        <strain evidence="1 2">2006001855</strain>
    </source>
</reference>
<sequence length="60" mass="6975">MRSDNPKSLLKECVHRVIHLTFFKKDSAGGDPHLIHFLNRPKKISFFIKKSHTDECILIS</sequence>
<dbReference type="AlphaFoldDB" id="M6FGZ2"/>
<protein>
    <submittedName>
        <fullName evidence="1">Uncharacterized protein</fullName>
    </submittedName>
</protein>
<evidence type="ECO:0000313" key="2">
    <source>
        <dbReference type="Proteomes" id="UP000012101"/>
    </source>
</evidence>
<proteinExistence type="predicted"/>
<name>M6FGZ2_9LEPT</name>
<gene>
    <name evidence="1" type="ORF">LEP1GSC038_0467</name>
</gene>
<dbReference type="EMBL" id="AFJM02000046">
    <property type="protein sequence ID" value="EMM71700.1"/>
    <property type="molecule type" value="Genomic_DNA"/>
</dbReference>
<accession>M6FGZ2</accession>
<organism evidence="1 2">
    <name type="scientific">Leptospira weilii str. 2006001855</name>
    <dbReference type="NCBI Taxonomy" id="996804"/>
    <lineage>
        <taxon>Bacteria</taxon>
        <taxon>Pseudomonadati</taxon>
        <taxon>Spirochaetota</taxon>
        <taxon>Spirochaetia</taxon>
        <taxon>Leptospirales</taxon>
        <taxon>Leptospiraceae</taxon>
        <taxon>Leptospira</taxon>
    </lineage>
</organism>